<dbReference type="InterPro" id="IPR036010">
    <property type="entry name" value="2Fe-2S_ferredoxin-like_sf"/>
</dbReference>
<evidence type="ECO:0000313" key="3">
    <source>
        <dbReference type="Proteomes" id="UP000295710"/>
    </source>
</evidence>
<evidence type="ECO:0000313" key="2">
    <source>
        <dbReference type="EMBL" id="TDA21830.1"/>
    </source>
</evidence>
<dbReference type="Pfam" id="PF00111">
    <property type="entry name" value="Fer2"/>
    <property type="match status" value="1"/>
</dbReference>
<feature type="domain" description="2Fe-2S ferredoxin-type" evidence="1">
    <location>
        <begin position="2"/>
        <end position="94"/>
    </location>
</feature>
<dbReference type="InterPro" id="IPR042259">
    <property type="entry name" value="Raco-like_middle_sf"/>
</dbReference>
<dbReference type="PROSITE" id="PS51085">
    <property type="entry name" value="2FE2S_FER_2"/>
    <property type="match status" value="1"/>
</dbReference>
<sequence>MASVTIRESGEKISCRTGENLLNVLLESGIFIDNPCNGTGVCGKCKIKVSSGTLSEPTGTESSRLSPMEQEAGIRLACMADVQGDVKVELLNKDRKHKVLTNGYVPEFEMDSFEDGYGIVIDIGTTTVVTTLVELRTGKELADASMLNAQKRYGQDVLTRITYEYDNPDQGAEELKDAIVRSINAMIEEVCREAAVDKEGICAIHVAANCTMMHMLLGVDARPIGRAPYEPVFKEARELAAKEIGLEAGEGTRLYCLPQVSGYIGADIVAGAYVCRLQEEKGNVLFIDIGTNGEIVLASGGRLLCCSCAAGPALEGMNISSGMRAAEGAVEDAVITEQGVKLSTIDNKEPAGICGSGILAVVKELLRTGIVKKTGVFIKKDKLSETDYRYPMIQMNGSKREFILHEEPRLLVTQGDVRQVQLAKGAILSGFTALLAKAGISMHDLDKVMIAGQFGAHLPADSLTGTGILPIEVEDKLIYVGNASKTGAYMTLMSERARQEVEELARKMEYLELAEAENYERIFTESMIFPEYP</sequence>
<protein>
    <submittedName>
        <fullName evidence="2">DUF4445 domain-containing protein</fullName>
    </submittedName>
</protein>
<reference evidence="2 3" key="1">
    <citation type="journal article" date="2016" name="Nat. Microbiol.">
        <title>The Mouse Intestinal Bacterial Collection (miBC) provides host-specific insight into cultured diversity and functional potential of the gut microbiota.</title>
        <authorList>
            <person name="Lagkouvardos I."/>
            <person name="Pukall R."/>
            <person name="Abt B."/>
            <person name="Foesel B.U."/>
            <person name="Meier-Kolthoff J.P."/>
            <person name="Kumar N."/>
            <person name="Bresciani A."/>
            <person name="Martinez I."/>
            <person name="Just S."/>
            <person name="Ziegler C."/>
            <person name="Brugiroux S."/>
            <person name="Garzetti D."/>
            <person name="Wenning M."/>
            <person name="Bui T.P."/>
            <person name="Wang J."/>
            <person name="Hugenholtz F."/>
            <person name="Plugge C.M."/>
            <person name="Peterson D.A."/>
            <person name="Hornef M.W."/>
            <person name="Baines J.F."/>
            <person name="Smidt H."/>
            <person name="Walter J."/>
            <person name="Kristiansen K."/>
            <person name="Nielsen H.B."/>
            <person name="Haller D."/>
            <person name="Overmann J."/>
            <person name="Stecher B."/>
            <person name="Clavel T."/>
        </authorList>
    </citation>
    <scope>NUCLEOTIDE SEQUENCE [LARGE SCALE GENOMIC DNA]</scope>
    <source>
        <strain evidence="2 3">DSM 28560</strain>
    </source>
</reference>
<dbReference type="SUPFAM" id="SSF54292">
    <property type="entry name" value="2Fe-2S ferredoxin-like"/>
    <property type="match status" value="1"/>
</dbReference>
<dbReference type="GO" id="GO:0051536">
    <property type="term" value="F:iron-sulfur cluster binding"/>
    <property type="evidence" value="ECO:0007669"/>
    <property type="project" value="InterPro"/>
</dbReference>
<dbReference type="CDD" id="cd00207">
    <property type="entry name" value="fer2"/>
    <property type="match status" value="1"/>
</dbReference>
<dbReference type="EMBL" id="SMMX01000006">
    <property type="protein sequence ID" value="TDA21830.1"/>
    <property type="molecule type" value="Genomic_DNA"/>
</dbReference>
<dbReference type="RefSeq" id="WP_132277186.1">
    <property type="nucleotide sequence ID" value="NZ_JAOBST010000007.1"/>
</dbReference>
<accession>A0A4V2WSJ4</accession>
<gene>
    <name evidence="2" type="ORF">E1963_08690</name>
</gene>
<dbReference type="SUPFAM" id="SSF53067">
    <property type="entry name" value="Actin-like ATPase domain"/>
    <property type="match status" value="1"/>
</dbReference>
<organism evidence="2 3">
    <name type="scientific">Extibacter muris</name>
    <dbReference type="NCBI Taxonomy" id="1796622"/>
    <lineage>
        <taxon>Bacteria</taxon>
        <taxon>Bacillati</taxon>
        <taxon>Bacillota</taxon>
        <taxon>Clostridia</taxon>
        <taxon>Lachnospirales</taxon>
        <taxon>Lachnospiraceae</taxon>
        <taxon>Extibacter</taxon>
    </lineage>
</organism>
<dbReference type="InterPro" id="IPR043129">
    <property type="entry name" value="ATPase_NBD"/>
</dbReference>
<dbReference type="Gene3D" id="3.10.20.30">
    <property type="match status" value="1"/>
</dbReference>
<dbReference type="Pfam" id="PF14574">
    <property type="entry name" value="RACo_C_ter"/>
    <property type="match status" value="1"/>
</dbReference>
<dbReference type="InterPro" id="IPR027980">
    <property type="entry name" value="RACo_C"/>
</dbReference>
<proteinExistence type="predicted"/>
<dbReference type="InterPro" id="IPR001041">
    <property type="entry name" value="2Fe-2S_ferredoxin-type"/>
</dbReference>
<evidence type="ECO:0000259" key="1">
    <source>
        <dbReference type="PROSITE" id="PS51085"/>
    </source>
</evidence>
<dbReference type="Gene3D" id="3.30.420.480">
    <property type="entry name" value="Domain of unknown function (DUF4445)"/>
    <property type="match status" value="1"/>
</dbReference>
<dbReference type="Proteomes" id="UP000295710">
    <property type="component" value="Unassembled WGS sequence"/>
</dbReference>
<comment type="caution">
    <text evidence="2">The sequence shown here is derived from an EMBL/GenBank/DDBJ whole genome shotgun (WGS) entry which is preliminary data.</text>
</comment>
<keyword evidence="3" id="KW-1185">Reference proteome</keyword>
<dbReference type="InterPro" id="IPR052911">
    <property type="entry name" value="Corrinoid_activation_enz"/>
</dbReference>
<name>A0A4V2WSJ4_9FIRM</name>
<dbReference type="InterPro" id="IPR012675">
    <property type="entry name" value="Beta-grasp_dom_sf"/>
</dbReference>
<dbReference type="AlphaFoldDB" id="A0A4V2WSJ4"/>
<dbReference type="Pfam" id="PF17651">
    <property type="entry name" value="Raco_middle"/>
    <property type="match status" value="1"/>
</dbReference>
<dbReference type="PANTHER" id="PTHR42895">
    <property type="entry name" value="IRON-SULFUR CLUSTER-BINDING PROTEIN-RELATED"/>
    <property type="match status" value="1"/>
</dbReference>
<dbReference type="PANTHER" id="PTHR42895:SF2">
    <property type="entry name" value="IRON-SULFUR CLUSTER PROTEIN"/>
    <property type="match status" value="1"/>
</dbReference>
<dbReference type="InterPro" id="IPR041414">
    <property type="entry name" value="Raco-like_middle"/>
</dbReference>